<dbReference type="OrthoDB" id="434800at2"/>
<reference evidence="2 3" key="1">
    <citation type="journal article" date="2008" name="Proc. Natl. Acad. Sci. U.S.A.">
        <title>The genome of Cyanothece 51142, a unicellular diazotrophic cyanobacterium important in the marine nitrogen cycle.</title>
        <authorList>
            <person name="Welsh E.A."/>
            <person name="Liberton M."/>
            <person name="Stoeckel J."/>
            <person name="Loh T."/>
            <person name="Elvitigala T."/>
            <person name="Wang C."/>
            <person name="Wollam A."/>
            <person name="Fulton R.S."/>
            <person name="Clifton S.W."/>
            <person name="Jacobs J.M."/>
            <person name="Aurora R."/>
            <person name="Ghosh B.K."/>
            <person name="Sherman L.A."/>
            <person name="Smith R.D."/>
            <person name="Wilson R.K."/>
            <person name="Pakrasi H.B."/>
        </authorList>
    </citation>
    <scope>NUCLEOTIDE SEQUENCE [LARGE SCALE GENOMIC DNA]</scope>
    <source>
        <strain evidence="3">ATCC 51142 / BH68</strain>
    </source>
</reference>
<accession>B1WX93</accession>
<dbReference type="Pfam" id="PF00400">
    <property type="entry name" value="WD40"/>
    <property type="match status" value="4"/>
</dbReference>
<dbReference type="EMBL" id="CP000806">
    <property type="protein sequence ID" value="ACB50837.1"/>
    <property type="molecule type" value="Genomic_DNA"/>
</dbReference>
<dbReference type="PANTHER" id="PTHR19932">
    <property type="entry name" value="WD REPEAT AND HMG-BOX DNA BINDING PROTEIN"/>
    <property type="match status" value="1"/>
</dbReference>
<dbReference type="GO" id="GO:0006261">
    <property type="term" value="P:DNA-templated DNA replication"/>
    <property type="evidence" value="ECO:0007669"/>
    <property type="project" value="TreeGrafter"/>
</dbReference>
<organism evidence="2 3">
    <name type="scientific">Crocosphaera subtropica (strain ATCC 51142 / BH68)</name>
    <name type="common">Cyanothece sp. (strain ATCC 51142)</name>
    <dbReference type="NCBI Taxonomy" id="43989"/>
    <lineage>
        <taxon>Bacteria</taxon>
        <taxon>Bacillati</taxon>
        <taxon>Cyanobacteriota</taxon>
        <taxon>Cyanophyceae</taxon>
        <taxon>Oscillatoriophycideae</taxon>
        <taxon>Chroococcales</taxon>
        <taxon>Aphanothecaceae</taxon>
        <taxon>Crocosphaera</taxon>
        <taxon>Crocosphaera subtropica</taxon>
    </lineage>
</organism>
<dbReference type="Proteomes" id="UP000001203">
    <property type="component" value="Chromosome circular"/>
</dbReference>
<dbReference type="AlphaFoldDB" id="B1WX93"/>
<gene>
    <name evidence="2" type="ordered locus">cce_1487</name>
</gene>
<dbReference type="InterPro" id="IPR036322">
    <property type="entry name" value="WD40_repeat_dom_sf"/>
</dbReference>
<feature type="repeat" description="WD" evidence="1">
    <location>
        <begin position="57"/>
        <end position="91"/>
    </location>
</feature>
<dbReference type="GO" id="GO:0003682">
    <property type="term" value="F:chromatin binding"/>
    <property type="evidence" value="ECO:0007669"/>
    <property type="project" value="TreeGrafter"/>
</dbReference>
<name>B1WX93_CROS5</name>
<protein>
    <submittedName>
        <fullName evidence="2">Uncharacterized protein</fullName>
    </submittedName>
</protein>
<dbReference type="SMART" id="SM00320">
    <property type="entry name" value="WD40"/>
    <property type="match status" value="6"/>
</dbReference>
<dbReference type="HOGENOM" id="CLU_067065_0_0_3"/>
<dbReference type="eggNOG" id="COG2319">
    <property type="taxonomic scope" value="Bacteria"/>
</dbReference>
<dbReference type="KEGG" id="cyt:cce_1487"/>
<sequence length="354" mass="39460">MFGLTNLSTLFELHWTGQLSDYVTDLAWSNRDYLAASSGAGEVLLWNLKTEEPRLILSPQETSIDCLEFSHDGQFLAAAGQEGKVKIWTIKPHLELIDSWGKQGQWIDHLAWHPTKHQLAFSLGRYVQIVDVLAEEIIATLPFETSSVLGMSWHPSGENLAVAGNGGVKIWNANQWEDDPIVVEMAAACMAIAWSKDGEYLAASCLDNTVLVWRWQEEIPWRMTGFGGKIRHLTWSNITSGIAPLLAVACLEEIVVWKKEKNDEEGWLSWGLIGHENTITDITFQPNSLLLGSVGEDGQLLLWQKAKQLSQRSQETLEGFSKLEWHSSGQTLAIGGQKGGLFILKKSYRGRGFG</sequence>
<dbReference type="STRING" id="43989.cce_1487"/>
<evidence type="ECO:0000313" key="2">
    <source>
        <dbReference type="EMBL" id="ACB50837.1"/>
    </source>
</evidence>
<feature type="repeat" description="WD" evidence="1">
    <location>
        <begin position="272"/>
        <end position="304"/>
    </location>
</feature>
<dbReference type="InterPro" id="IPR001680">
    <property type="entry name" value="WD40_rpt"/>
</dbReference>
<dbReference type="PANTHER" id="PTHR19932:SF10">
    <property type="entry name" value="WD REPEAT AND HMG-BOX DNA-BINDING PROTEIN 1"/>
    <property type="match status" value="1"/>
</dbReference>
<evidence type="ECO:0000313" key="3">
    <source>
        <dbReference type="Proteomes" id="UP000001203"/>
    </source>
</evidence>
<dbReference type="PROSITE" id="PS50082">
    <property type="entry name" value="WD_REPEATS_2"/>
    <property type="match status" value="2"/>
</dbReference>
<dbReference type="PROSITE" id="PS50294">
    <property type="entry name" value="WD_REPEATS_REGION"/>
    <property type="match status" value="2"/>
</dbReference>
<evidence type="ECO:0000256" key="1">
    <source>
        <dbReference type="PROSITE-ProRule" id="PRU00221"/>
    </source>
</evidence>
<dbReference type="SUPFAM" id="SSF50978">
    <property type="entry name" value="WD40 repeat-like"/>
    <property type="match status" value="1"/>
</dbReference>
<dbReference type="GO" id="GO:0006281">
    <property type="term" value="P:DNA repair"/>
    <property type="evidence" value="ECO:0007669"/>
    <property type="project" value="TreeGrafter"/>
</dbReference>
<keyword evidence="1" id="KW-0853">WD repeat</keyword>
<keyword evidence="3" id="KW-1185">Reference proteome</keyword>
<proteinExistence type="predicted"/>
<dbReference type="RefSeq" id="WP_009544294.1">
    <property type="nucleotide sequence ID" value="NC_010546.1"/>
</dbReference>
<dbReference type="Gene3D" id="2.130.10.10">
    <property type="entry name" value="YVTN repeat-like/Quinoprotein amine dehydrogenase"/>
    <property type="match status" value="2"/>
</dbReference>
<dbReference type="InterPro" id="IPR015943">
    <property type="entry name" value="WD40/YVTN_repeat-like_dom_sf"/>
</dbReference>